<comment type="similarity">
    <text evidence="2 6">Belongs to the acyl-CoA dehydrogenase family.</text>
</comment>
<evidence type="ECO:0000256" key="5">
    <source>
        <dbReference type="ARBA" id="ARBA00023002"/>
    </source>
</evidence>
<dbReference type="Gene3D" id="1.20.140.10">
    <property type="entry name" value="Butyryl-CoA Dehydrogenase, subunit A, domain 3"/>
    <property type="match status" value="1"/>
</dbReference>
<dbReference type="GO" id="GO:0050660">
    <property type="term" value="F:flavin adenine dinucleotide binding"/>
    <property type="evidence" value="ECO:0007669"/>
    <property type="project" value="InterPro"/>
</dbReference>
<dbReference type="EC" id="1.3.8.1" evidence="10"/>
<keyword evidence="4 6" id="KW-0274">FAD</keyword>
<dbReference type="InterPro" id="IPR036250">
    <property type="entry name" value="AcylCo_DH-like_C"/>
</dbReference>
<dbReference type="Gene3D" id="2.40.110.10">
    <property type="entry name" value="Butyryl-CoA Dehydrogenase, subunit A, domain 2"/>
    <property type="match status" value="1"/>
</dbReference>
<dbReference type="PANTHER" id="PTHR43884">
    <property type="entry name" value="ACYL-COA DEHYDROGENASE"/>
    <property type="match status" value="1"/>
</dbReference>
<dbReference type="InterPro" id="IPR006091">
    <property type="entry name" value="Acyl-CoA_Oxase/DH_mid-dom"/>
</dbReference>
<dbReference type="STRING" id="1562698.DESAMIL20_728"/>
<dbReference type="AlphaFoldDB" id="A0A1X4XUG1"/>
<dbReference type="Pfam" id="PF02770">
    <property type="entry name" value="Acyl-CoA_dh_M"/>
    <property type="match status" value="1"/>
</dbReference>
<evidence type="ECO:0000256" key="1">
    <source>
        <dbReference type="ARBA" id="ARBA00001974"/>
    </source>
</evidence>
<dbReference type="SUPFAM" id="SSF47203">
    <property type="entry name" value="Acyl-CoA dehydrogenase C-terminal domain-like"/>
    <property type="match status" value="1"/>
</dbReference>
<dbReference type="InterPro" id="IPR009100">
    <property type="entry name" value="AcylCoA_DH/oxidase_NM_dom_sf"/>
</dbReference>
<dbReference type="SUPFAM" id="SSF56645">
    <property type="entry name" value="Acyl-CoA dehydrogenase NM domain-like"/>
    <property type="match status" value="1"/>
</dbReference>
<name>A0A1X4XUG1_9BACT</name>
<evidence type="ECO:0000259" key="9">
    <source>
        <dbReference type="Pfam" id="PF02771"/>
    </source>
</evidence>
<feature type="domain" description="Acyl-CoA dehydrogenase/oxidase N-terminal" evidence="9">
    <location>
        <begin position="7"/>
        <end position="119"/>
    </location>
</feature>
<evidence type="ECO:0000256" key="2">
    <source>
        <dbReference type="ARBA" id="ARBA00009347"/>
    </source>
</evidence>
<comment type="cofactor">
    <cofactor evidence="1 6">
        <name>FAD</name>
        <dbReference type="ChEBI" id="CHEBI:57692"/>
    </cofactor>
</comment>
<dbReference type="InterPro" id="IPR037069">
    <property type="entry name" value="AcylCoA_DH/ox_N_sf"/>
</dbReference>
<dbReference type="GO" id="GO:0016937">
    <property type="term" value="F:short-chain fatty acyl-CoA dehydrogenase activity"/>
    <property type="evidence" value="ECO:0007669"/>
    <property type="project" value="UniProtKB-EC"/>
</dbReference>
<dbReference type="InterPro" id="IPR046373">
    <property type="entry name" value="Acyl-CoA_Oxase/DH_mid-dom_sf"/>
</dbReference>
<evidence type="ECO:0000313" key="11">
    <source>
        <dbReference type="Proteomes" id="UP000194141"/>
    </source>
</evidence>
<accession>A0A1X4XUG1</accession>
<evidence type="ECO:0000259" key="8">
    <source>
        <dbReference type="Pfam" id="PF02770"/>
    </source>
</evidence>
<keyword evidence="11" id="KW-1185">Reference proteome</keyword>
<dbReference type="PROSITE" id="PS00072">
    <property type="entry name" value="ACYL_COA_DH_1"/>
    <property type="match status" value="1"/>
</dbReference>
<dbReference type="InterPro" id="IPR006089">
    <property type="entry name" value="Acyl-CoA_DH_CS"/>
</dbReference>
<feature type="domain" description="Acyl-CoA oxidase/dehydrogenase middle" evidence="8">
    <location>
        <begin position="124"/>
        <end position="216"/>
    </location>
</feature>
<dbReference type="Gene3D" id="1.10.540.10">
    <property type="entry name" value="Acyl-CoA dehydrogenase/oxidase, N-terminal domain"/>
    <property type="match status" value="1"/>
</dbReference>
<organism evidence="10 11">
    <name type="scientific">Desulfurella amilsii</name>
    <dbReference type="NCBI Taxonomy" id="1562698"/>
    <lineage>
        <taxon>Bacteria</taxon>
        <taxon>Pseudomonadati</taxon>
        <taxon>Campylobacterota</taxon>
        <taxon>Desulfurellia</taxon>
        <taxon>Desulfurellales</taxon>
        <taxon>Desulfurellaceae</taxon>
        <taxon>Desulfurella</taxon>
    </lineage>
</organism>
<comment type="caution">
    <text evidence="10">The sequence shown here is derived from an EMBL/GenBank/DDBJ whole genome shotgun (WGS) entry which is preliminary data.</text>
</comment>
<dbReference type="OrthoDB" id="9765339at2"/>
<dbReference type="CDD" id="cd00567">
    <property type="entry name" value="ACAD"/>
    <property type="match status" value="1"/>
</dbReference>
<evidence type="ECO:0000256" key="3">
    <source>
        <dbReference type="ARBA" id="ARBA00022630"/>
    </source>
</evidence>
<dbReference type="InterPro" id="IPR009075">
    <property type="entry name" value="AcylCo_DH/oxidase_C"/>
</dbReference>
<evidence type="ECO:0000259" key="7">
    <source>
        <dbReference type="Pfam" id="PF00441"/>
    </source>
</evidence>
<dbReference type="Proteomes" id="UP000194141">
    <property type="component" value="Unassembled WGS sequence"/>
</dbReference>
<keyword evidence="3 6" id="KW-0285">Flavoprotein</keyword>
<dbReference type="PANTHER" id="PTHR43884:SF12">
    <property type="entry name" value="ISOVALERYL-COA DEHYDROGENASE, MITOCHONDRIAL-RELATED"/>
    <property type="match status" value="1"/>
</dbReference>
<protein>
    <submittedName>
        <fullName evidence="10">Butyryl-CoA dehydrogenase</fullName>
        <ecNumber evidence="10">1.3.8.1</ecNumber>
    </submittedName>
</protein>
<dbReference type="Pfam" id="PF00441">
    <property type="entry name" value="Acyl-CoA_dh_1"/>
    <property type="match status" value="1"/>
</dbReference>
<evidence type="ECO:0000313" key="10">
    <source>
        <dbReference type="EMBL" id="OSS41175.1"/>
    </source>
</evidence>
<gene>
    <name evidence="10" type="ORF">DESAMIL20_728</name>
</gene>
<sequence length="409" mass="45561">MYNVILSESQKKIFEEAGEFVKSVDKKLLIDMDADLIEYPKQAVKRLGELNLLGIRFEKQLGGRNLSWQEEVVLIEEIGMLGSAVSCASVLPSIVGEAISKFGSNYQKEKYLKPTLKGDLICAEGLTEPRGGSDFFGATTVAKKDGSKWVLNGQKRFIVGAKGADYFLIYAKTNFDNDYKKNMSAFLVDKESINVENLYELMGARGAGTGRIVLKDAIVNEENLVGKEGEGSKIFYQMMIPERLTTAAGALGIAKASLEIALKYSKNRKAFAQPIKNFEAVSFKIAQSSAQLDAARALAHTAAKAVDESIEASIQRRLVSEAKRFSTQSAWEIVNNAMQIMGGIGYTNVYPIERYLRDARLMMIWTGTNEIMDLIVQHELYKEIDKKHIKRDIENDAKSSDKIEEKVFE</sequence>
<keyword evidence="5 6" id="KW-0560">Oxidoreductase</keyword>
<evidence type="ECO:0000256" key="4">
    <source>
        <dbReference type="ARBA" id="ARBA00022827"/>
    </source>
</evidence>
<reference evidence="10 11" key="1">
    <citation type="journal article" date="2017" name="Front. Microbiol.">
        <title>Genome Sequence of Desulfurella amilsii Strain TR1 and Comparative Genomics of Desulfurellaceae Family.</title>
        <authorList>
            <person name="Florentino A.P."/>
            <person name="Stams A.J."/>
            <person name="Sanchez-Andrea I."/>
        </authorList>
    </citation>
    <scope>NUCLEOTIDE SEQUENCE [LARGE SCALE GENOMIC DNA]</scope>
    <source>
        <strain evidence="10 11">TR1</strain>
    </source>
</reference>
<dbReference type="RefSeq" id="WP_086033454.1">
    <property type="nucleotide sequence ID" value="NZ_MDSU01000018.1"/>
</dbReference>
<dbReference type="EMBL" id="MDSU01000018">
    <property type="protein sequence ID" value="OSS41175.1"/>
    <property type="molecule type" value="Genomic_DNA"/>
</dbReference>
<feature type="domain" description="Acyl-CoA dehydrogenase/oxidase C-terminal" evidence="7">
    <location>
        <begin position="229"/>
        <end position="379"/>
    </location>
</feature>
<proteinExistence type="inferred from homology"/>
<dbReference type="InterPro" id="IPR013786">
    <property type="entry name" value="AcylCoA_DH/ox_N"/>
</dbReference>
<evidence type="ECO:0000256" key="6">
    <source>
        <dbReference type="RuleBase" id="RU362125"/>
    </source>
</evidence>
<dbReference type="Pfam" id="PF02771">
    <property type="entry name" value="Acyl-CoA_dh_N"/>
    <property type="match status" value="1"/>
</dbReference>
<dbReference type="FunFam" id="1.20.140.10:FF:000001">
    <property type="entry name" value="Acyl-CoA dehydrogenase"/>
    <property type="match status" value="1"/>
</dbReference>